<dbReference type="PANTHER" id="PTHR47074">
    <property type="entry name" value="BNAC02G40300D PROTEIN"/>
    <property type="match status" value="1"/>
</dbReference>
<dbReference type="GO" id="GO:0004523">
    <property type="term" value="F:RNA-DNA hybrid ribonuclease activity"/>
    <property type="evidence" value="ECO:0007669"/>
    <property type="project" value="InterPro"/>
</dbReference>
<accession>A0A654EAP2</accession>
<organism evidence="4 5">
    <name type="scientific">Arabidopsis thaliana</name>
    <name type="common">Mouse-ear cress</name>
    <dbReference type="NCBI Taxonomy" id="3702"/>
    <lineage>
        <taxon>Eukaryota</taxon>
        <taxon>Viridiplantae</taxon>
        <taxon>Streptophyta</taxon>
        <taxon>Embryophyta</taxon>
        <taxon>Tracheophyta</taxon>
        <taxon>Spermatophyta</taxon>
        <taxon>Magnoliopsida</taxon>
        <taxon>eudicotyledons</taxon>
        <taxon>Gunneridae</taxon>
        <taxon>Pentapetalae</taxon>
        <taxon>rosids</taxon>
        <taxon>malvids</taxon>
        <taxon>Brassicales</taxon>
        <taxon>Brassicaceae</taxon>
        <taxon>Camelineae</taxon>
        <taxon>Arabidopsis</taxon>
    </lineage>
</organism>
<dbReference type="ExpressionAtlas" id="A0A654EAP2">
    <property type="expression patterns" value="differential"/>
</dbReference>
<reference evidence="4 5" key="1">
    <citation type="submission" date="2019-11" db="EMBL/GenBank/DDBJ databases">
        <authorList>
            <person name="Jiao W.-B."/>
            <person name="Schneeberger K."/>
        </authorList>
    </citation>
    <scope>NUCLEOTIDE SEQUENCE [LARGE SCALE GENOMIC DNA]</scope>
    <source>
        <strain evidence="5">cv. An-1</strain>
    </source>
</reference>
<dbReference type="Pfam" id="PF13966">
    <property type="entry name" value="zf-RVT"/>
    <property type="match status" value="1"/>
</dbReference>
<evidence type="ECO:0000256" key="1">
    <source>
        <dbReference type="SAM" id="MobiDB-lite"/>
    </source>
</evidence>
<dbReference type="InterPro" id="IPR044730">
    <property type="entry name" value="RNase_H-like_dom_plant"/>
</dbReference>
<dbReference type="InterPro" id="IPR026960">
    <property type="entry name" value="RVT-Znf"/>
</dbReference>
<evidence type="ECO:0000259" key="2">
    <source>
        <dbReference type="Pfam" id="PF13456"/>
    </source>
</evidence>
<dbReference type="GO" id="GO:0003676">
    <property type="term" value="F:nucleic acid binding"/>
    <property type="evidence" value="ECO:0007669"/>
    <property type="project" value="InterPro"/>
</dbReference>
<dbReference type="PANTHER" id="PTHR47074:SF78">
    <property type="entry name" value="GB|AAF30348.1-RELATED"/>
    <property type="match status" value="1"/>
</dbReference>
<feature type="domain" description="Reverse transcriptase zinc-binding" evidence="3">
    <location>
        <begin position="2"/>
        <end position="57"/>
    </location>
</feature>
<evidence type="ECO:0000313" key="5">
    <source>
        <dbReference type="Proteomes" id="UP000426265"/>
    </source>
</evidence>
<dbReference type="AlphaFoldDB" id="A0A654EAP2"/>
<dbReference type="InterPro" id="IPR012337">
    <property type="entry name" value="RNaseH-like_sf"/>
</dbReference>
<dbReference type="InterPro" id="IPR002156">
    <property type="entry name" value="RNaseH_domain"/>
</dbReference>
<dbReference type="CDD" id="cd06222">
    <property type="entry name" value="RNase_H_like"/>
    <property type="match status" value="1"/>
</dbReference>
<gene>
    <name evidence="4" type="ORF">AN1_LOCUS1615</name>
</gene>
<dbReference type="Gene3D" id="3.30.420.10">
    <property type="entry name" value="Ribonuclease H-like superfamily/Ribonuclease H"/>
    <property type="match status" value="1"/>
</dbReference>
<dbReference type="InterPro" id="IPR036397">
    <property type="entry name" value="RNaseH_sf"/>
</dbReference>
<dbReference type="Proteomes" id="UP000426265">
    <property type="component" value="Unassembled WGS sequence"/>
</dbReference>
<evidence type="ECO:0000259" key="3">
    <source>
        <dbReference type="Pfam" id="PF13966"/>
    </source>
</evidence>
<protein>
    <submittedName>
        <fullName evidence="4">Uncharacterized protein</fullName>
    </submittedName>
</protein>
<name>A0A654EAP2_ARATH</name>
<sequence>MPKLKHFLWRALAQALATTERLTTRGMRIDPSCPRCHRENESINHALFTCPFATMAWRLSDSSLIRNQLMTNDFEENISSILNSLQDTTMTDLHKLLPFWLIWRIWKARNNAVFNKFRESPSNTVLSAKAETQDWLNATQSQKKATPHTRQTTENNTKWRNPPATYVKCNFDAGFDVQNLETTGGWIIRIQCGTPISWGSMKLVHTSNPLEAEIKALLAALQQTWIRGYTQVLMEGDCQTLINLVNGSSSHSSLANHLEDIRFWANKFASIEFGFIRRKGNKLAHVLAKYGCTDSSFYSDSGSLPIWLDSFL</sequence>
<proteinExistence type="predicted"/>
<dbReference type="Pfam" id="PF13456">
    <property type="entry name" value="RVT_3"/>
    <property type="match status" value="1"/>
</dbReference>
<evidence type="ECO:0000313" key="4">
    <source>
        <dbReference type="EMBL" id="VYS46114.1"/>
    </source>
</evidence>
<dbReference type="InterPro" id="IPR052929">
    <property type="entry name" value="RNase_H-like_EbsB-rel"/>
</dbReference>
<dbReference type="SUPFAM" id="SSF53098">
    <property type="entry name" value="Ribonuclease H-like"/>
    <property type="match status" value="1"/>
</dbReference>
<feature type="domain" description="RNase H type-1" evidence="2">
    <location>
        <begin position="170"/>
        <end position="290"/>
    </location>
</feature>
<feature type="region of interest" description="Disordered" evidence="1">
    <location>
        <begin position="140"/>
        <end position="159"/>
    </location>
</feature>
<dbReference type="EMBL" id="CACRSJ010000104">
    <property type="protein sequence ID" value="VYS46114.1"/>
    <property type="molecule type" value="Genomic_DNA"/>
</dbReference>